<reference evidence="2 3" key="1">
    <citation type="submission" date="2020-02" db="EMBL/GenBank/DDBJ databases">
        <authorList>
            <person name="Ferguson B K."/>
        </authorList>
    </citation>
    <scope>NUCLEOTIDE SEQUENCE [LARGE SCALE GENOMIC DNA]</scope>
</reference>
<feature type="region of interest" description="Disordered" evidence="1">
    <location>
        <begin position="164"/>
        <end position="195"/>
    </location>
</feature>
<dbReference type="EMBL" id="CADCXV010000663">
    <property type="protein sequence ID" value="CAB0032073.1"/>
    <property type="molecule type" value="Genomic_DNA"/>
</dbReference>
<dbReference type="AlphaFoldDB" id="A0A6H5I6L2"/>
<accession>A0A6H5I6L2</accession>
<sequence>MYHRKVFQNFNLSGKNEAGQIGVIIQEYVDSIRQNTGHGYSQRRPCTLFPNIDLDQLNEVIVEELSRKMLFLTKKGSYRTRWFRNSPSLAQYLYIYISEQQLHYRYGWLCTLYNTERESRRQRKWKKEKRIRANLIRCVVRVHVVYTFVRVCVYLSKGITHMQQQQNKKRSSSSSSREGDALCSRGTTEPSPYEV</sequence>
<evidence type="ECO:0000256" key="1">
    <source>
        <dbReference type="SAM" id="MobiDB-lite"/>
    </source>
</evidence>
<organism evidence="2 3">
    <name type="scientific">Trichogramma brassicae</name>
    <dbReference type="NCBI Taxonomy" id="86971"/>
    <lineage>
        <taxon>Eukaryota</taxon>
        <taxon>Metazoa</taxon>
        <taxon>Ecdysozoa</taxon>
        <taxon>Arthropoda</taxon>
        <taxon>Hexapoda</taxon>
        <taxon>Insecta</taxon>
        <taxon>Pterygota</taxon>
        <taxon>Neoptera</taxon>
        <taxon>Endopterygota</taxon>
        <taxon>Hymenoptera</taxon>
        <taxon>Apocrita</taxon>
        <taxon>Proctotrupomorpha</taxon>
        <taxon>Chalcidoidea</taxon>
        <taxon>Trichogrammatidae</taxon>
        <taxon>Trichogramma</taxon>
    </lineage>
</organism>
<protein>
    <submittedName>
        <fullName evidence="2">Uncharacterized protein</fullName>
    </submittedName>
</protein>
<dbReference type="Proteomes" id="UP000479190">
    <property type="component" value="Unassembled WGS sequence"/>
</dbReference>
<name>A0A6H5I6L2_9HYME</name>
<feature type="compositionally biased region" description="Polar residues" evidence="1">
    <location>
        <begin position="185"/>
        <end position="195"/>
    </location>
</feature>
<proteinExistence type="predicted"/>
<keyword evidence="3" id="KW-1185">Reference proteome</keyword>
<evidence type="ECO:0000313" key="2">
    <source>
        <dbReference type="EMBL" id="CAB0032073.1"/>
    </source>
</evidence>
<gene>
    <name evidence="2" type="ORF">TBRA_LOCUS4024</name>
</gene>
<evidence type="ECO:0000313" key="3">
    <source>
        <dbReference type="Proteomes" id="UP000479190"/>
    </source>
</evidence>